<comment type="caution">
    <text evidence="4">The sequence shown here is derived from an EMBL/GenBank/DDBJ whole genome shotgun (WGS) entry which is preliminary data.</text>
</comment>
<evidence type="ECO:0000256" key="1">
    <source>
        <dbReference type="ARBA" id="ARBA00022723"/>
    </source>
</evidence>
<dbReference type="InterPro" id="IPR050248">
    <property type="entry name" value="Polysacc_deacetylase_ArnD"/>
</dbReference>
<name>A0A935CA09_9BACT</name>
<dbReference type="RefSeq" id="WP_201432000.1">
    <property type="nucleotide sequence ID" value="NZ_JAEQBW010000007.1"/>
</dbReference>
<keyword evidence="2" id="KW-0378">Hydrolase</keyword>
<dbReference type="Gene3D" id="3.20.20.370">
    <property type="entry name" value="Glycoside hydrolase/deacetylase"/>
    <property type="match status" value="1"/>
</dbReference>
<evidence type="ECO:0000313" key="5">
    <source>
        <dbReference type="Proteomes" id="UP000611723"/>
    </source>
</evidence>
<dbReference type="PROSITE" id="PS51677">
    <property type="entry name" value="NODB"/>
    <property type="match status" value="1"/>
</dbReference>
<dbReference type="CDD" id="cd10917">
    <property type="entry name" value="CE4_NodB_like_6s_7s"/>
    <property type="match status" value="1"/>
</dbReference>
<protein>
    <submittedName>
        <fullName evidence="4">Polysaccharide deacetylase family protein</fullName>
    </submittedName>
</protein>
<accession>A0A935CA09</accession>
<sequence>MFDKIFYKTPAIIREILPGVEWRIETTTRQIYLTFDDGPIPGLTHKILDILAENEAKATFFCVGDNIRKHPDVFKEILASGHAVGNHTQHHLKAWKSAKRDYLNDIDACESYINKYHQPSKKLFRPPYGQITPTLSNTITKLGYRIIMWDVLSRDYNQKISPENIMRKSIQYSGEGSIIVFHDNIKAQENVLFVLPQYIKYFSERGFKFLAL</sequence>
<evidence type="ECO:0000313" key="4">
    <source>
        <dbReference type="EMBL" id="MBK6266320.1"/>
    </source>
</evidence>
<organism evidence="4 5">
    <name type="scientific">Marivirga aurantiaca</name>
    <dbReference type="NCBI Taxonomy" id="2802615"/>
    <lineage>
        <taxon>Bacteria</taxon>
        <taxon>Pseudomonadati</taxon>
        <taxon>Bacteroidota</taxon>
        <taxon>Cytophagia</taxon>
        <taxon>Cytophagales</taxon>
        <taxon>Marivirgaceae</taxon>
        <taxon>Marivirga</taxon>
    </lineage>
</organism>
<feature type="domain" description="NodB homology" evidence="3">
    <location>
        <begin position="29"/>
        <end position="210"/>
    </location>
</feature>
<dbReference type="AlphaFoldDB" id="A0A935CA09"/>
<dbReference type="Pfam" id="PF01522">
    <property type="entry name" value="Polysacc_deac_1"/>
    <property type="match status" value="1"/>
</dbReference>
<evidence type="ECO:0000256" key="2">
    <source>
        <dbReference type="ARBA" id="ARBA00022801"/>
    </source>
</evidence>
<reference evidence="4" key="1">
    <citation type="submission" date="2021-01" db="EMBL/GenBank/DDBJ databases">
        <title>Marivirga aurantiaca sp. nov., isolated from intertidal surface sediments.</title>
        <authorList>
            <person name="Zhang M."/>
        </authorList>
    </citation>
    <scope>NUCLEOTIDE SEQUENCE</scope>
    <source>
        <strain evidence="4">S37H4</strain>
    </source>
</reference>
<dbReference type="EMBL" id="JAEQBW010000007">
    <property type="protein sequence ID" value="MBK6266320.1"/>
    <property type="molecule type" value="Genomic_DNA"/>
</dbReference>
<evidence type="ECO:0000259" key="3">
    <source>
        <dbReference type="PROSITE" id="PS51677"/>
    </source>
</evidence>
<dbReference type="GO" id="GO:0016810">
    <property type="term" value="F:hydrolase activity, acting on carbon-nitrogen (but not peptide) bonds"/>
    <property type="evidence" value="ECO:0007669"/>
    <property type="project" value="InterPro"/>
</dbReference>
<proteinExistence type="predicted"/>
<gene>
    <name evidence="4" type="ORF">JKA74_14835</name>
</gene>
<dbReference type="GO" id="GO:0016020">
    <property type="term" value="C:membrane"/>
    <property type="evidence" value="ECO:0007669"/>
    <property type="project" value="TreeGrafter"/>
</dbReference>
<dbReference type="InterPro" id="IPR011330">
    <property type="entry name" value="Glyco_hydro/deAcase_b/a-brl"/>
</dbReference>
<keyword evidence="5" id="KW-1185">Reference proteome</keyword>
<dbReference type="InterPro" id="IPR002509">
    <property type="entry name" value="NODB_dom"/>
</dbReference>
<dbReference type="GO" id="GO:0046872">
    <property type="term" value="F:metal ion binding"/>
    <property type="evidence" value="ECO:0007669"/>
    <property type="project" value="UniProtKB-KW"/>
</dbReference>
<dbReference type="PANTHER" id="PTHR10587:SF133">
    <property type="entry name" value="CHITIN DEACETYLASE 1-RELATED"/>
    <property type="match status" value="1"/>
</dbReference>
<keyword evidence="1" id="KW-0479">Metal-binding</keyword>
<dbReference type="SUPFAM" id="SSF88713">
    <property type="entry name" value="Glycoside hydrolase/deacetylase"/>
    <property type="match status" value="1"/>
</dbReference>
<dbReference type="Proteomes" id="UP000611723">
    <property type="component" value="Unassembled WGS sequence"/>
</dbReference>
<dbReference type="GO" id="GO:0005975">
    <property type="term" value="P:carbohydrate metabolic process"/>
    <property type="evidence" value="ECO:0007669"/>
    <property type="project" value="InterPro"/>
</dbReference>
<dbReference type="PANTHER" id="PTHR10587">
    <property type="entry name" value="GLYCOSYL TRANSFERASE-RELATED"/>
    <property type="match status" value="1"/>
</dbReference>